<dbReference type="AlphaFoldDB" id="A0A1B6FAY5"/>
<dbReference type="EMBL" id="GECZ01022431">
    <property type="protein sequence ID" value="JAS47338.1"/>
    <property type="molecule type" value="Transcribed_RNA"/>
</dbReference>
<sequence length="569" mass="63708">PPPSFHNQRIPPTVITFAQFMAVDIHSVTGVFLWTESPEWLLHMTLTDIHIDGSILHSSRSLLVNITVRSSSAKLLRHAADACLAELSVALAAEATFVAQGPLSLEEVYVGLEHTKAVINDGFYSFVQERHKTEPLSSKPDLAIIVQRLAPIIPKLLTLKLEDALLQDMATLQLFQFKTKFTPAIPPATWPQLGVELKVTGFHVSKDTCKLLILDKLSFDAEVMEKAIIVQFSLKNLLVSYDHENVYSWLLTHLHQPQDLQEVEDEEEVSDWEWLQGVELKGKAELLNVTTILRLSQASVDAVSGFNHLKVVCTCNPSTFNAEGHKYTAELLMESAWCRLNSGQDAPPGKSHIWGTPLYLGVTLVNLRRPLTGPARLQGMLDIVRAEWSPPLASFLSHAASCVKDYQSLRRVQQSSRSSSAMNLHIDTTINITNTNAFFIADKKVCIVVRLDKMLVDSRQVKLSVTLEGAKIMSLSPTKAQFTCLRSEEIKAACCHVKMVRAEWHRQDNMWLVELTEEVDTVWSPNLHLKLLTLFKEMKALRNTLVSPETVVSESSTMTESPPRKLQVK</sequence>
<name>A0A1B6FAY5_9HEMI</name>
<protein>
    <submittedName>
        <fullName evidence="1">Uncharacterized protein</fullName>
    </submittedName>
</protein>
<feature type="non-terminal residue" evidence="1">
    <location>
        <position position="569"/>
    </location>
</feature>
<proteinExistence type="predicted"/>
<evidence type="ECO:0000313" key="1">
    <source>
        <dbReference type="EMBL" id="JAS47338.1"/>
    </source>
</evidence>
<reference evidence="1" key="1">
    <citation type="submission" date="2015-11" db="EMBL/GenBank/DDBJ databases">
        <title>De novo transcriptome assembly of four potential Pierce s Disease insect vectors from Arizona vineyards.</title>
        <authorList>
            <person name="Tassone E.E."/>
        </authorList>
    </citation>
    <scope>NUCLEOTIDE SEQUENCE</scope>
</reference>
<gene>
    <name evidence="1" type="ORF">g.37168</name>
</gene>
<accession>A0A1B6FAY5</accession>
<organism evidence="1">
    <name type="scientific">Cuerna arida</name>
    <dbReference type="NCBI Taxonomy" id="1464854"/>
    <lineage>
        <taxon>Eukaryota</taxon>
        <taxon>Metazoa</taxon>
        <taxon>Ecdysozoa</taxon>
        <taxon>Arthropoda</taxon>
        <taxon>Hexapoda</taxon>
        <taxon>Insecta</taxon>
        <taxon>Pterygota</taxon>
        <taxon>Neoptera</taxon>
        <taxon>Paraneoptera</taxon>
        <taxon>Hemiptera</taxon>
        <taxon>Auchenorrhyncha</taxon>
        <taxon>Membracoidea</taxon>
        <taxon>Cicadellidae</taxon>
        <taxon>Cicadellinae</taxon>
        <taxon>Proconiini</taxon>
        <taxon>Cuerna</taxon>
    </lineage>
</organism>
<feature type="non-terminal residue" evidence="1">
    <location>
        <position position="1"/>
    </location>
</feature>